<dbReference type="AlphaFoldDB" id="A0A0E4FXZ5"/>
<organism evidence="2 3">
    <name type="scientific">Bradyrhizobium diazoefficiens</name>
    <dbReference type="NCBI Taxonomy" id="1355477"/>
    <lineage>
        <taxon>Bacteria</taxon>
        <taxon>Pseudomonadati</taxon>
        <taxon>Pseudomonadota</taxon>
        <taxon>Alphaproteobacteria</taxon>
        <taxon>Hyphomicrobiales</taxon>
        <taxon>Nitrobacteraceae</taxon>
        <taxon>Bradyrhizobium</taxon>
    </lineage>
</organism>
<evidence type="ECO:0000313" key="2">
    <source>
        <dbReference type="EMBL" id="BAR61812.1"/>
    </source>
</evidence>
<evidence type="ECO:0008006" key="4">
    <source>
        <dbReference type="Google" id="ProtNLM"/>
    </source>
</evidence>
<evidence type="ECO:0000313" key="3">
    <source>
        <dbReference type="Proteomes" id="UP000063308"/>
    </source>
</evidence>
<feature type="transmembrane region" description="Helical" evidence="1">
    <location>
        <begin position="12"/>
        <end position="30"/>
    </location>
</feature>
<dbReference type="EMBL" id="AP014685">
    <property type="protein sequence ID" value="BAR61812.1"/>
    <property type="molecule type" value="Genomic_DNA"/>
</dbReference>
<evidence type="ECO:0000256" key="1">
    <source>
        <dbReference type="SAM" id="Phobius"/>
    </source>
</evidence>
<feature type="transmembrane region" description="Helical" evidence="1">
    <location>
        <begin position="42"/>
        <end position="67"/>
    </location>
</feature>
<reference evidence="2 3" key="1">
    <citation type="submission" date="2014-11" db="EMBL/GenBank/DDBJ databases">
        <title>Symbiosis island explosion on the genome of extra-slow-growing strains of soybean bradyrhizobia with massive insertion sequences.</title>
        <authorList>
            <person name="Iida T."/>
            <person name="Minamisawa K."/>
        </authorList>
    </citation>
    <scope>NUCLEOTIDE SEQUENCE [LARGE SCALE GENOMIC DNA]</scope>
    <source>
        <strain evidence="2 3">NK6</strain>
    </source>
</reference>
<name>A0A0E4FXZ5_9BRAD</name>
<accession>A0A0E4FXZ5</accession>
<protein>
    <recommendedName>
        <fullName evidence="4">Holin</fullName>
    </recommendedName>
</protein>
<dbReference type="RefSeq" id="WP_060911922.1">
    <property type="nucleotide sequence ID" value="NZ_AP022639.1"/>
</dbReference>
<sequence>MWLPTQAQVNAFTRNLASGAAGAVLMLGLGSKIDTAALTQAIAAAGAVVNDVVVLITMATPIIAGLYASRTANPKAQAAAVGASASTIVEPGAGGTATIKVLDPDMARAALDAQRQG</sequence>
<keyword evidence="1" id="KW-0472">Membrane</keyword>
<keyword evidence="1" id="KW-1133">Transmembrane helix</keyword>
<gene>
    <name evidence="2" type="ORF">NK6_8663</name>
</gene>
<keyword evidence="1" id="KW-0812">Transmembrane</keyword>
<dbReference type="Proteomes" id="UP000063308">
    <property type="component" value="Chromosome"/>
</dbReference>
<proteinExistence type="predicted"/>